<dbReference type="AlphaFoldDB" id="A0A2Z5QXX9"/>
<dbReference type="Pfam" id="PF00392">
    <property type="entry name" value="GntR"/>
    <property type="match status" value="1"/>
</dbReference>
<evidence type="ECO:0000259" key="5">
    <source>
        <dbReference type="PROSITE" id="PS50949"/>
    </source>
</evidence>
<evidence type="ECO:0000313" key="8">
    <source>
        <dbReference type="Proteomes" id="UP000250241"/>
    </source>
</evidence>
<keyword evidence="2 7" id="KW-0238">DNA-binding</keyword>
<protein>
    <submittedName>
        <fullName evidence="7">DNA-binding transcriptional repressor MngR</fullName>
    </submittedName>
    <submittedName>
        <fullName evidence="6">Predicted transcriptional regulator</fullName>
    </submittedName>
</protein>
<dbReference type="InterPro" id="IPR050679">
    <property type="entry name" value="Bact_HTH_transcr_reg"/>
</dbReference>
<evidence type="ECO:0000256" key="3">
    <source>
        <dbReference type="ARBA" id="ARBA00023163"/>
    </source>
</evidence>
<evidence type="ECO:0000256" key="2">
    <source>
        <dbReference type="ARBA" id="ARBA00023125"/>
    </source>
</evidence>
<dbReference type="Pfam" id="PF07702">
    <property type="entry name" value="UTRA"/>
    <property type="match status" value="1"/>
</dbReference>
<feature type="compositionally biased region" description="Polar residues" evidence="4">
    <location>
        <begin position="1"/>
        <end position="13"/>
    </location>
</feature>
<dbReference type="PROSITE" id="PS50949">
    <property type="entry name" value="HTH_GNTR"/>
    <property type="match status" value="1"/>
</dbReference>
<dbReference type="InterPro" id="IPR036390">
    <property type="entry name" value="WH_DNA-bd_sf"/>
</dbReference>
<dbReference type="Proteomes" id="UP000250241">
    <property type="component" value="Chromosome"/>
</dbReference>
<dbReference type="InterPro" id="IPR000524">
    <property type="entry name" value="Tscrpt_reg_HTH_GntR"/>
</dbReference>
<keyword evidence="3" id="KW-0804">Transcription</keyword>
<dbReference type="PRINTS" id="PR00035">
    <property type="entry name" value="HTHGNTR"/>
</dbReference>
<dbReference type="GeneID" id="93861416"/>
<evidence type="ECO:0000256" key="4">
    <source>
        <dbReference type="SAM" id="MobiDB-lite"/>
    </source>
</evidence>
<dbReference type="SUPFAM" id="SSF46785">
    <property type="entry name" value="Winged helix' DNA-binding domain"/>
    <property type="match status" value="1"/>
</dbReference>
<dbReference type="GO" id="GO:0003677">
    <property type="term" value="F:DNA binding"/>
    <property type="evidence" value="ECO:0007669"/>
    <property type="project" value="UniProtKB-KW"/>
</dbReference>
<evidence type="ECO:0000313" key="9">
    <source>
        <dbReference type="Proteomes" id="UP000282386"/>
    </source>
</evidence>
<feature type="region of interest" description="Disordered" evidence="4">
    <location>
        <begin position="1"/>
        <end position="38"/>
    </location>
</feature>
<dbReference type="InterPro" id="IPR036388">
    <property type="entry name" value="WH-like_DNA-bd_sf"/>
</dbReference>
<feature type="domain" description="HTH gntR-type" evidence="5">
    <location>
        <begin position="56"/>
        <end position="123"/>
    </location>
</feature>
<sequence length="289" mass="31572">MIPINPSGSSFDANETLGAGRDPHDSETTHPVDEAEHPVHPDEAGLLAQALPPVPGPKYEQVIRLLEQRYIIPGSPGDKLPTERALQLQFGVSRQTVRNALKYLLDKGLIYNQQGSGTYVADHSQASFIPRICSYAEDMSRRGMESSTRMIATRWVEADERISSNLLVPVGSQVLYARRLRLANGTPIGFERVYLVPDAASTVLDPTVSQAFAGGSPQEEGSEYTVEHGRMRIEASLFSEQDAADFNGFPTVGAAALQVTLTGYTGEGEPVEYSVTLYESAAYFYEMIL</sequence>
<dbReference type="InterPro" id="IPR011663">
    <property type="entry name" value="UTRA"/>
</dbReference>
<dbReference type="PANTHER" id="PTHR44846">
    <property type="entry name" value="MANNOSYL-D-GLYCERATE TRANSPORT/METABOLISM SYSTEM REPRESSOR MNGR-RELATED"/>
    <property type="match status" value="1"/>
</dbReference>
<keyword evidence="1" id="KW-0805">Transcription regulation</keyword>
<evidence type="ECO:0000313" key="6">
    <source>
        <dbReference type="EMBL" id="BAV87315.1"/>
    </source>
</evidence>
<dbReference type="GO" id="GO:0045892">
    <property type="term" value="P:negative regulation of DNA-templated transcription"/>
    <property type="evidence" value="ECO:0007669"/>
    <property type="project" value="TreeGrafter"/>
</dbReference>
<dbReference type="EMBL" id="LR134479">
    <property type="protein sequence ID" value="VEI22399.1"/>
    <property type="molecule type" value="Genomic_DNA"/>
</dbReference>
<dbReference type="KEGG" id="raj:RA11412_1016"/>
<evidence type="ECO:0000313" key="7">
    <source>
        <dbReference type="EMBL" id="VEI22399.1"/>
    </source>
</evidence>
<dbReference type="SMART" id="SM00345">
    <property type="entry name" value="HTH_GNTR"/>
    <property type="match status" value="1"/>
</dbReference>
<dbReference type="GO" id="GO:0003700">
    <property type="term" value="F:DNA-binding transcription factor activity"/>
    <property type="evidence" value="ECO:0007669"/>
    <property type="project" value="InterPro"/>
</dbReference>
<proteinExistence type="predicted"/>
<reference evidence="6 8" key="1">
    <citation type="submission" date="2016-10" db="EMBL/GenBank/DDBJ databases">
        <title>Genome sequence of Rothia aeria strain JCM11412.</title>
        <authorList>
            <person name="Nambu T."/>
        </authorList>
    </citation>
    <scope>NUCLEOTIDE SEQUENCE [LARGE SCALE GENOMIC DNA]</scope>
    <source>
        <strain evidence="6 8">JCM 11412</strain>
    </source>
</reference>
<feature type="compositionally biased region" description="Basic and acidic residues" evidence="4">
    <location>
        <begin position="21"/>
        <end position="38"/>
    </location>
</feature>
<dbReference type="SUPFAM" id="SSF64288">
    <property type="entry name" value="Chorismate lyase-like"/>
    <property type="match status" value="1"/>
</dbReference>
<dbReference type="PANTHER" id="PTHR44846:SF17">
    <property type="entry name" value="GNTR-FAMILY TRANSCRIPTIONAL REGULATOR"/>
    <property type="match status" value="1"/>
</dbReference>
<reference evidence="7 9" key="2">
    <citation type="submission" date="2018-12" db="EMBL/GenBank/DDBJ databases">
        <authorList>
            <consortium name="Pathogen Informatics"/>
        </authorList>
    </citation>
    <scope>NUCLEOTIDE SEQUENCE [LARGE SCALE GENOMIC DNA]</scope>
    <source>
        <strain evidence="7 9">NCTC10207</strain>
    </source>
</reference>
<dbReference type="CDD" id="cd07377">
    <property type="entry name" value="WHTH_GntR"/>
    <property type="match status" value="1"/>
</dbReference>
<dbReference type="RefSeq" id="WP_023133773.1">
    <property type="nucleotide sequence ID" value="NZ_CAUUGO010000002.1"/>
</dbReference>
<organism evidence="6 8">
    <name type="scientific">Rothia aeria</name>
    <dbReference type="NCBI Taxonomy" id="172042"/>
    <lineage>
        <taxon>Bacteria</taxon>
        <taxon>Bacillati</taxon>
        <taxon>Actinomycetota</taxon>
        <taxon>Actinomycetes</taxon>
        <taxon>Micrococcales</taxon>
        <taxon>Micrococcaceae</taxon>
        <taxon>Rothia</taxon>
    </lineage>
</organism>
<accession>A0A2Z5QXX9</accession>
<dbReference type="SMART" id="SM00866">
    <property type="entry name" value="UTRA"/>
    <property type="match status" value="1"/>
</dbReference>
<dbReference type="Gene3D" id="1.10.10.10">
    <property type="entry name" value="Winged helix-like DNA-binding domain superfamily/Winged helix DNA-binding domain"/>
    <property type="match status" value="1"/>
</dbReference>
<gene>
    <name evidence="7" type="primary">mngR</name>
    <name evidence="7" type="ORF">NCTC10207_00474</name>
    <name evidence="6" type="ORF">RA11412_1016</name>
</gene>
<evidence type="ECO:0000256" key="1">
    <source>
        <dbReference type="ARBA" id="ARBA00023015"/>
    </source>
</evidence>
<name>A0A2Z5QXX9_9MICC</name>
<dbReference type="InterPro" id="IPR028978">
    <property type="entry name" value="Chorismate_lyase_/UTRA_dom_sf"/>
</dbReference>
<dbReference type="Gene3D" id="3.40.1410.10">
    <property type="entry name" value="Chorismate lyase-like"/>
    <property type="match status" value="1"/>
</dbReference>
<dbReference type="EMBL" id="AP017895">
    <property type="protein sequence ID" value="BAV87315.1"/>
    <property type="molecule type" value="Genomic_DNA"/>
</dbReference>
<keyword evidence="8" id="KW-1185">Reference proteome</keyword>
<dbReference type="Proteomes" id="UP000282386">
    <property type="component" value="Chromosome"/>
</dbReference>